<proteinExistence type="predicted"/>
<comment type="caution">
    <text evidence="3">The sequence shown here is derived from an EMBL/GenBank/DDBJ whole genome shotgun (WGS) entry which is preliminary data.</text>
</comment>
<name>A0A1G2CUB7_9BACT</name>
<evidence type="ECO:0000256" key="1">
    <source>
        <dbReference type="SAM" id="MobiDB-lite"/>
    </source>
</evidence>
<evidence type="ECO:0000313" key="3">
    <source>
        <dbReference type="EMBL" id="OGZ04946.1"/>
    </source>
</evidence>
<feature type="region of interest" description="Disordered" evidence="1">
    <location>
        <begin position="19"/>
        <end position="38"/>
    </location>
</feature>
<feature type="compositionally biased region" description="Low complexity" evidence="1">
    <location>
        <begin position="25"/>
        <end position="36"/>
    </location>
</feature>
<feature type="domain" description="DUF7282" evidence="2">
    <location>
        <begin position="69"/>
        <end position="149"/>
    </location>
</feature>
<dbReference type="Proteomes" id="UP000177122">
    <property type="component" value="Unassembled WGS sequence"/>
</dbReference>
<organism evidence="3 4">
    <name type="scientific">Candidatus Lloydbacteria bacterium RIFCSPHIGHO2_01_FULL_49_22</name>
    <dbReference type="NCBI Taxonomy" id="1798658"/>
    <lineage>
        <taxon>Bacteria</taxon>
        <taxon>Candidatus Lloydiibacteriota</taxon>
    </lineage>
</organism>
<protein>
    <recommendedName>
        <fullName evidence="2">DUF7282 domain-containing protein</fullName>
    </recommendedName>
</protein>
<dbReference type="InterPro" id="IPR055706">
    <property type="entry name" value="Slg1/2_DUF7282"/>
</dbReference>
<accession>A0A1G2CUB7</accession>
<sequence>MLVIGIFIGTAAVKSFSRSGTNDASITSTTPSTTDSNPAMDISASEQAISPAKQFPLPPSVPANSRVGITVLDQAAGITVLISAVSVTETSWVAIYEEKDGKPGSILGAQKVNGGDKITAVELLRPEGTLAGGRYFAALLPDDGDGQFNRLTDLPPFSPEKVVIVSFVVR</sequence>
<dbReference type="Pfam" id="PF23951">
    <property type="entry name" value="DUF7282"/>
    <property type="match status" value="1"/>
</dbReference>
<evidence type="ECO:0000259" key="2">
    <source>
        <dbReference type="Pfam" id="PF23951"/>
    </source>
</evidence>
<dbReference type="EMBL" id="MHLI01000017">
    <property type="protein sequence ID" value="OGZ04946.1"/>
    <property type="molecule type" value="Genomic_DNA"/>
</dbReference>
<dbReference type="AlphaFoldDB" id="A0A1G2CUB7"/>
<reference evidence="3 4" key="1">
    <citation type="journal article" date="2016" name="Nat. Commun.">
        <title>Thousands of microbial genomes shed light on interconnected biogeochemical processes in an aquifer system.</title>
        <authorList>
            <person name="Anantharaman K."/>
            <person name="Brown C.T."/>
            <person name="Hug L.A."/>
            <person name="Sharon I."/>
            <person name="Castelle C.J."/>
            <person name="Probst A.J."/>
            <person name="Thomas B.C."/>
            <person name="Singh A."/>
            <person name="Wilkins M.J."/>
            <person name="Karaoz U."/>
            <person name="Brodie E.L."/>
            <person name="Williams K.H."/>
            <person name="Hubbard S.S."/>
            <person name="Banfield J.F."/>
        </authorList>
    </citation>
    <scope>NUCLEOTIDE SEQUENCE [LARGE SCALE GENOMIC DNA]</scope>
</reference>
<gene>
    <name evidence="3" type="ORF">A2845_04395</name>
</gene>
<evidence type="ECO:0000313" key="4">
    <source>
        <dbReference type="Proteomes" id="UP000177122"/>
    </source>
</evidence>